<dbReference type="PROSITE" id="PS51257">
    <property type="entry name" value="PROKAR_LIPOPROTEIN"/>
    <property type="match status" value="1"/>
</dbReference>
<reference evidence="3 4" key="1">
    <citation type="submission" date="2024-06" db="EMBL/GenBank/DDBJ databases">
        <title>Sorghum-associated microbial communities from plants grown in Nebraska, USA.</title>
        <authorList>
            <person name="Schachtman D."/>
        </authorList>
    </citation>
    <scope>NUCLEOTIDE SEQUENCE [LARGE SCALE GENOMIC DNA]</scope>
    <source>
        <strain evidence="3 4">2814</strain>
    </source>
</reference>
<dbReference type="EMBL" id="JBEPTF010000003">
    <property type="protein sequence ID" value="MET4684663.1"/>
    <property type="molecule type" value="Genomic_DNA"/>
</dbReference>
<protein>
    <submittedName>
        <fullName evidence="3">Polyisoprenoid-binding protein YceI</fullName>
    </submittedName>
</protein>
<dbReference type="InterPro" id="IPR036761">
    <property type="entry name" value="TTHA0802/YceI-like_sf"/>
</dbReference>
<proteinExistence type="predicted"/>
<evidence type="ECO:0000313" key="3">
    <source>
        <dbReference type="EMBL" id="MET4684663.1"/>
    </source>
</evidence>
<dbReference type="Pfam" id="PF04264">
    <property type="entry name" value="YceI"/>
    <property type="match status" value="1"/>
</dbReference>
<accession>A0ABV2REG8</accession>
<dbReference type="Proteomes" id="UP001549313">
    <property type="component" value="Unassembled WGS sequence"/>
</dbReference>
<dbReference type="SMART" id="SM00867">
    <property type="entry name" value="YceI"/>
    <property type="match status" value="1"/>
</dbReference>
<name>A0ABV2REG8_9CAUL</name>
<gene>
    <name evidence="3" type="ORF">ABIE19_002600</name>
</gene>
<comment type="caution">
    <text evidence="3">The sequence shown here is derived from an EMBL/GenBank/DDBJ whole genome shotgun (WGS) entry which is preliminary data.</text>
</comment>
<keyword evidence="4" id="KW-1185">Reference proteome</keyword>
<dbReference type="PANTHER" id="PTHR34406:SF1">
    <property type="entry name" value="PROTEIN YCEI"/>
    <property type="match status" value="1"/>
</dbReference>
<dbReference type="InterPro" id="IPR007372">
    <property type="entry name" value="Lipid/polyisoprenoid-bd_YceI"/>
</dbReference>
<dbReference type="RefSeq" id="WP_354089615.1">
    <property type="nucleotide sequence ID" value="NZ_JBEPTF010000003.1"/>
</dbReference>
<sequence>MKIKAALLAVSAAALLAACSPAADKSGAPAADAASTAPVELKAPAGVYAMDPTHASLQWSIAHNTISNYTARFNTFSAKITLDPANLANSTVEATIDPASVDANYPADYVGAHAASGFKSWSEDIARNKNFLNAGAFPQITFKSTKVELTGPRTAKVTGDLTFLGVTKPVTLDATFNGELEKHPFMQVPAIGFAAEGRFKRSDFGMAVGPVGDEVTIRFDAEFIKEAAPAAAAAPAA</sequence>
<dbReference type="Gene3D" id="2.40.128.110">
    <property type="entry name" value="Lipid/polyisoprenoid-binding, YceI-like"/>
    <property type="match status" value="1"/>
</dbReference>
<evidence type="ECO:0000313" key="4">
    <source>
        <dbReference type="Proteomes" id="UP001549313"/>
    </source>
</evidence>
<keyword evidence="1" id="KW-0732">Signal</keyword>
<dbReference type="PANTHER" id="PTHR34406">
    <property type="entry name" value="PROTEIN YCEI"/>
    <property type="match status" value="1"/>
</dbReference>
<feature type="chain" id="PRO_5045807568" evidence="1">
    <location>
        <begin position="23"/>
        <end position="237"/>
    </location>
</feature>
<evidence type="ECO:0000256" key="1">
    <source>
        <dbReference type="SAM" id="SignalP"/>
    </source>
</evidence>
<feature type="signal peptide" evidence="1">
    <location>
        <begin position="1"/>
        <end position="22"/>
    </location>
</feature>
<organism evidence="3 4">
    <name type="scientific">Brevundimonas faecalis</name>
    <dbReference type="NCBI Taxonomy" id="947378"/>
    <lineage>
        <taxon>Bacteria</taxon>
        <taxon>Pseudomonadati</taxon>
        <taxon>Pseudomonadota</taxon>
        <taxon>Alphaproteobacteria</taxon>
        <taxon>Caulobacterales</taxon>
        <taxon>Caulobacteraceae</taxon>
        <taxon>Brevundimonas</taxon>
    </lineage>
</organism>
<dbReference type="SUPFAM" id="SSF101874">
    <property type="entry name" value="YceI-like"/>
    <property type="match status" value="1"/>
</dbReference>
<evidence type="ECO:0000259" key="2">
    <source>
        <dbReference type="SMART" id="SM00867"/>
    </source>
</evidence>
<feature type="domain" description="Lipid/polyisoprenoid-binding YceI-like" evidence="2">
    <location>
        <begin position="47"/>
        <end position="224"/>
    </location>
</feature>